<keyword evidence="8 17" id="KW-0167">Capsid protein</keyword>
<keyword evidence="15 17" id="KW-0687">Ribonucleoprotein</keyword>
<dbReference type="Proteomes" id="UP000502748">
    <property type="component" value="Genome"/>
</dbReference>
<dbReference type="Pfam" id="PF05733">
    <property type="entry name" value="Tenui_N"/>
    <property type="match status" value="1"/>
</dbReference>
<evidence type="ECO:0000256" key="9">
    <source>
        <dbReference type="ARBA" id="ARBA00022562"/>
    </source>
</evidence>
<evidence type="ECO:0000256" key="13">
    <source>
        <dbReference type="ARBA" id="ARBA00023086"/>
    </source>
</evidence>
<dbReference type="GO" id="GO:0044177">
    <property type="term" value="C:host cell Golgi apparatus"/>
    <property type="evidence" value="ECO:0007669"/>
    <property type="project" value="UniProtKB-SubCell"/>
</dbReference>
<sequence length="245" mass="26950">MTDYAEIAIAFAGEPINNAEVMGWVNEFAYEGFSAQRIIQLVQERGPQTWQVDVKMMIVLALTRGNKPSKMIEKMSAEGKKKATRLITTYNLKSGNPGRDDLTLSRVASAFAGWTCQALAVLHPYLPVTGASMDSISPNYPRAMMHPSFAGLIDNSIPEAYLQLVVDAHALYLLQFSRVINKNMRGQPKSVVVSSFLQPMNAAIVSGFISNDKRRKMLMAFGIVDQNGKPTQAVETAAKAFMTIN</sequence>
<dbReference type="InterPro" id="IPR009522">
    <property type="entry name" value="Capsid_Phlebovir/Tenuivir"/>
</dbReference>
<evidence type="ECO:0000313" key="19">
    <source>
        <dbReference type="Proteomes" id="UP000502748"/>
    </source>
</evidence>
<dbReference type="GO" id="GO:0019013">
    <property type="term" value="C:viral nucleocapsid"/>
    <property type="evidence" value="ECO:0007669"/>
    <property type="project" value="UniProtKB-UniRule"/>
</dbReference>
<evidence type="ECO:0000256" key="5">
    <source>
        <dbReference type="ARBA" id="ARBA00004452"/>
    </source>
</evidence>
<evidence type="ECO:0000313" key="18">
    <source>
        <dbReference type="EMBL" id="QBQ01757.1"/>
    </source>
</evidence>
<dbReference type="InterPro" id="IPR015971">
    <property type="entry name" value="Nucleocapsid_Phlebovirus"/>
</dbReference>
<dbReference type="GO" id="GO:1990904">
    <property type="term" value="C:ribonucleoprotein complex"/>
    <property type="evidence" value="ECO:0007669"/>
    <property type="project" value="UniProtKB-KW"/>
</dbReference>
<accession>A0A482K9X2</accession>
<keyword evidence="19" id="KW-1185">Reference proteome</keyword>
<evidence type="ECO:0000256" key="6">
    <source>
        <dbReference type="ARBA" id="ARBA00005299"/>
    </source>
</evidence>
<organism evidence="18 19">
    <name type="scientific">Mona Grita virus</name>
    <dbReference type="NCBI Taxonomy" id="2559111"/>
    <lineage>
        <taxon>Viruses</taxon>
        <taxon>Riboviria</taxon>
        <taxon>Orthornavirae</taxon>
        <taxon>Negarnaviricota</taxon>
        <taxon>Polyploviricotina</taxon>
        <taxon>Bunyaviricetes</taxon>
        <taxon>Hareavirales</taxon>
        <taxon>Phenuiviridae</taxon>
        <taxon>Phlebovirus</taxon>
        <taxon>Phlebovirus monagritaense</taxon>
    </lineage>
</organism>
<evidence type="ECO:0000256" key="12">
    <source>
        <dbReference type="ARBA" id="ARBA00022884"/>
    </source>
</evidence>
<keyword evidence="9" id="KW-1048">Host nucleus</keyword>
<keyword evidence="12 17" id="KW-0694">RNA-binding</keyword>
<evidence type="ECO:0000256" key="15">
    <source>
        <dbReference type="ARBA" id="ARBA00023274"/>
    </source>
</evidence>
<comment type="subunit">
    <text evidence="16">Homodimer. Homohexamer; ring-shaped, necessary to form the nucleocapsid. Homopentamers; opened pentamers in solution. Binds to viral genomic RNA. Interacts with glycoprotein Gn; this interaction allows packaging of nucleocapsids into virions.</text>
</comment>
<evidence type="ECO:0000256" key="4">
    <source>
        <dbReference type="ARBA" id="ARBA00004328"/>
    </source>
</evidence>
<proteinExistence type="inferred from homology"/>
<protein>
    <recommendedName>
        <fullName evidence="7 17">Nucleoprotein</fullName>
    </recommendedName>
</protein>
<dbReference type="GO" id="GO:0042025">
    <property type="term" value="C:host cell nucleus"/>
    <property type="evidence" value="ECO:0007669"/>
    <property type="project" value="UniProtKB-SubCell"/>
</dbReference>
<evidence type="ECO:0000256" key="10">
    <source>
        <dbReference type="ARBA" id="ARBA00022812"/>
    </source>
</evidence>
<dbReference type="RefSeq" id="YP_010086198.1">
    <property type="nucleotide sequence ID" value="NC_055401.1"/>
</dbReference>
<evidence type="ECO:0000256" key="8">
    <source>
        <dbReference type="ARBA" id="ARBA00022561"/>
    </source>
</evidence>
<keyword evidence="14" id="KW-1035">Host cytoplasm</keyword>
<evidence type="ECO:0000256" key="11">
    <source>
        <dbReference type="ARBA" id="ARBA00022844"/>
    </source>
</evidence>
<evidence type="ECO:0000256" key="7">
    <source>
        <dbReference type="ARBA" id="ARBA00014389"/>
    </source>
</evidence>
<comment type="similarity">
    <text evidence="6 17">Belongs to the phlebovirus nucleocapsid protein family.</text>
</comment>
<dbReference type="PIRSF" id="PIRSF003953">
    <property type="entry name" value="N_PhelboV"/>
    <property type="match status" value="1"/>
</dbReference>
<keyword evidence="11 17" id="KW-0946">Virion</keyword>
<keyword evidence="13 17" id="KW-0543">Viral nucleoprotein</keyword>
<dbReference type="KEGG" id="vg:65247010"/>
<evidence type="ECO:0000256" key="2">
    <source>
        <dbReference type="ARBA" id="ARBA00004147"/>
    </source>
</evidence>
<keyword evidence="10" id="KW-1040">Host Golgi apparatus</keyword>
<evidence type="ECO:0000256" key="1">
    <source>
        <dbReference type="ARBA" id="ARBA00004136"/>
    </source>
</evidence>
<comment type="subcellular location">
    <subcellularLocation>
        <location evidence="1">Host Golgi apparatus</location>
    </subcellularLocation>
    <subcellularLocation>
        <location evidence="3">Host cytoplasm</location>
    </subcellularLocation>
    <subcellularLocation>
        <location evidence="5">Host endoplasmic reticulum-Golgi intermediate compartment</location>
    </subcellularLocation>
    <subcellularLocation>
        <location evidence="2">Host nucleus</location>
    </subcellularLocation>
    <subcellularLocation>
        <location evidence="4 17">Virion</location>
    </subcellularLocation>
</comment>
<dbReference type="GeneID" id="65247010"/>
<dbReference type="GO" id="GO:0044172">
    <property type="term" value="C:host cell endoplasmic reticulum-Golgi intermediate compartment"/>
    <property type="evidence" value="ECO:0007669"/>
    <property type="project" value="UniProtKB-SubCell"/>
</dbReference>
<name>A0A482K9X2_9VIRU</name>
<evidence type="ECO:0000256" key="17">
    <source>
        <dbReference type="PIRNR" id="PIRNR003953"/>
    </source>
</evidence>
<gene>
    <name evidence="18" type="primary">N</name>
</gene>
<reference evidence="18" key="1">
    <citation type="journal article" date="2019" name="J. Gen. Virol.">
        <title>Diverse novel phleboviruses in Lutzomyia sandflies from the Panama Canal area, Central Panama.</title>
        <authorList>
            <person name="Marklewitz M."/>
            <person name="Dutari L.C."/>
            <person name="Paraskevopoulou S."/>
            <person name="Page R.A."/>
            <person name="Loaiza J.R."/>
            <person name="Junglen S."/>
        </authorList>
    </citation>
    <scope>NUCLEOTIDE SEQUENCE [LARGE SCALE GENOMIC DNA]</scope>
    <source>
        <strain evidence="18">SP0260-PA-2014</strain>
    </source>
</reference>
<evidence type="ECO:0000256" key="3">
    <source>
        <dbReference type="ARBA" id="ARBA00004192"/>
    </source>
</evidence>
<dbReference type="GO" id="GO:0003723">
    <property type="term" value="F:RNA binding"/>
    <property type="evidence" value="ECO:0007669"/>
    <property type="project" value="UniProtKB-UniRule"/>
</dbReference>
<evidence type="ECO:0000256" key="16">
    <source>
        <dbReference type="ARBA" id="ARBA00046628"/>
    </source>
</evidence>
<evidence type="ECO:0000256" key="14">
    <source>
        <dbReference type="ARBA" id="ARBA00023200"/>
    </source>
</evidence>
<dbReference type="EMBL" id="MK524339">
    <property type="protein sequence ID" value="QBQ01757.1"/>
    <property type="molecule type" value="Genomic_RNA"/>
</dbReference>